<sequence length="167" mass="19629">MKRSNKKRLIVIILVIAGVILGIHLHNEKKHADQEAEMDWRRIDFIVSDFWLDVKYASTDPNDAEFFPTEDTYRMMERWKAVTELYPEAGYPDEVVEREDWLEVSRIFLGTAFHEIQEDMIEDTGALPEGERIPESSLEDYIIHRSLYSLGPVWNVNTKSDNYLKVH</sequence>
<comment type="caution">
    <text evidence="1">The sequence shown here is derived from an EMBL/GenBank/DDBJ whole genome shotgun (WGS) entry which is preliminary data.</text>
</comment>
<dbReference type="EMBL" id="LILD01000001">
    <property type="protein sequence ID" value="KOO37930.1"/>
    <property type="molecule type" value="Genomic_DNA"/>
</dbReference>
<dbReference type="AlphaFoldDB" id="A0A0M0KGF3"/>
<name>A0A0M0KGF3_ALKHA</name>
<organism evidence="1">
    <name type="scientific">Halalkalibacterium halodurans</name>
    <name type="common">Bacillus halodurans</name>
    <dbReference type="NCBI Taxonomy" id="86665"/>
    <lineage>
        <taxon>Bacteria</taxon>
        <taxon>Bacillati</taxon>
        <taxon>Bacillota</taxon>
        <taxon>Bacilli</taxon>
        <taxon>Bacillales</taxon>
        <taxon>Bacillaceae</taxon>
        <taxon>Halalkalibacterium (ex Joshi et al. 2022)</taxon>
    </lineage>
</organism>
<dbReference type="PATRIC" id="fig|136160.3.peg.829"/>
<reference evidence="1" key="1">
    <citation type="submission" date="2015-08" db="EMBL/GenBank/DDBJ databases">
        <title>Complete DNA Sequence of Pseudomonas syringae pv. actinidiae, the Causal Agent of Kiwifruit Canker Disease.</title>
        <authorList>
            <person name="Rikkerink E.H.A."/>
            <person name="Fineran P.C."/>
        </authorList>
    </citation>
    <scope>NUCLEOTIDE SEQUENCE</scope>
    <source>
        <strain evidence="1">DSM 13666</strain>
    </source>
</reference>
<gene>
    <name evidence="1" type="ORF">AMD02_02985</name>
</gene>
<accession>A0A0M0KGF3</accession>
<evidence type="ECO:0000313" key="1">
    <source>
        <dbReference type="EMBL" id="KOO37930.1"/>
    </source>
</evidence>
<protein>
    <submittedName>
        <fullName evidence="1">Uncharacterized protein</fullName>
    </submittedName>
</protein>
<dbReference type="RefSeq" id="WP_053430419.1">
    <property type="nucleotide sequence ID" value="NZ_LILD02000032.1"/>
</dbReference>
<proteinExistence type="predicted"/>